<dbReference type="Ensembl" id="ENSCPBT00000024113.1">
    <property type="protein sequence ID" value="ENSCPBP00000020476.1"/>
    <property type="gene ID" value="ENSCPBG00000014744.1"/>
</dbReference>
<name>A0A8C3HMT4_CHRPI</name>
<dbReference type="InterPro" id="IPR050143">
    <property type="entry name" value="TRIM/RBCC"/>
</dbReference>
<dbReference type="SUPFAM" id="SSF49899">
    <property type="entry name" value="Concanavalin A-like lectins/glucanases"/>
    <property type="match status" value="1"/>
</dbReference>
<dbReference type="PRINTS" id="PR01407">
    <property type="entry name" value="BUTYPHLNCDUF"/>
</dbReference>
<reference evidence="2" key="2">
    <citation type="submission" date="2025-09" db="UniProtKB">
        <authorList>
            <consortium name="Ensembl"/>
        </authorList>
    </citation>
    <scope>IDENTIFICATION</scope>
</reference>
<dbReference type="InterPro" id="IPR001870">
    <property type="entry name" value="B30.2/SPRY"/>
</dbReference>
<dbReference type="SMART" id="SM00589">
    <property type="entry name" value="PRY"/>
    <property type="match status" value="1"/>
</dbReference>
<evidence type="ECO:0000313" key="2">
    <source>
        <dbReference type="Ensembl" id="ENSCPBP00000020476.1"/>
    </source>
</evidence>
<dbReference type="GeneTree" id="ENSGT01030000234669"/>
<sequence>MIPGSLITSVGRGGCRWGKIPGPDSNVTLDLNTAHPELIVSKDRRSVKYGGVMQALPNNPERFDTMCCVLGCEGFTSGRHYWEMEVKVEGKGFCFVGVTRESVSRKGQICPKPEQGIWAVQVWEDQYQAPTSPMQVIPLSPSQAPRRIRVYLDYEGGRVQLFDAGSGDLIVTFPPASFAGDRIRPFFRLSTIVHHWQGQASVRLLELPPS</sequence>
<accession>A0A8C3HMT4</accession>
<dbReference type="SMART" id="SM00449">
    <property type="entry name" value="SPRY"/>
    <property type="match status" value="1"/>
</dbReference>
<dbReference type="Proteomes" id="UP000694380">
    <property type="component" value="Unplaced"/>
</dbReference>
<organism evidence="2 3">
    <name type="scientific">Chrysemys picta bellii</name>
    <name type="common">Western painted turtle</name>
    <name type="synonym">Emys bellii</name>
    <dbReference type="NCBI Taxonomy" id="8478"/>
    <lineage>
        <taxon>Eukaryota</taxon>
        <taxon>Metazoa</taxon>
        <taxon>Chordata</taxon>
        <taxon>Craniata</taxon>
        <taxon>Vertebrata</taxon>
        <taxon>Euteleostomi</taxon>
        <taxon>Archelosauria</taxon>
        <taxon>Testudinata</taxon>
        <taxon>Testudines</taxon>
        <taxon>Cryptodira</taxon>
        <taxon>Durocryptodira</taxon>
        <taxon>Testudinoidea</taxon>
        <taxon>Emydidae</taxon>
        <taxon>Chrysemys</taxon>
    </lineage>
</organism>
<feature type="domain" description="B30.2/SPRY" evidence="1">
    <location>
        <begin position="6"/>
        <end position="209"/>
    </location>
</feature>
<dbReference type="InterPro" id="IPR043136">
    <property type="entry name" value="B30.2/SPRY_sf"/>
</dbReference>
<dbReference type="PROSITE" id="PS50188">
    <property type="entry name" value="B302_SPRY"/>
    <property type="match status" value="1"/>
</dbReference>
<dbReference type="Gene3D" id="2.60.120.920">
    <property type="match status" value="1"/>
</dbReference>
<evidence type="ECO:0000259" key="1">
    <source>
        <dbReference type="PROSITE" id="PS50188"/>
    </source>
</evidence>
<protein>
    <recommendedName>
        <fullName evidence="1">B30.2/SPRY domain-containing protein</fullName>
    </recommendedName>
</protein>
<dbReference type="FunFam" id="2.60.120.920:FF:000004">
    <property type="entry name" value="Butyrophilin subfamily 1 member A1"/>
    <property type="match status" value="1"/>
</dbReference>
<dbReference type="CDD" id="cd12888">
    <property type="entry name" value="SPRY_PRY_TRIM7_like"/>
    <property type="match status" value="1"/>
</dbReference>
<dbReference type="InterPro" id="IPR003879">
    <property type="entry name" value="Butyrophylin_SPRY"/>
</dbReference>
<dbReference type="InterPro" id="IPR003877">
    <property type="entry name" value="SPRY_dom"/>
</dbReference>
<evidence type="ECO:0000313" key="3">
    <source>
        <dbReference type="Proteomes" id="UP000694380"/>
    </source>
</evidence>
<dbReference type="PANTHER" id="PTHR24103">
    <property type="entry name" value="E3 UBIQUITIN-PROTEIN LIGASE TRIM"/>
    <property type="match status" value="1"/>
</dbReference>
<dbReference type="InterPro" id="IPR013320">
    <property type="entry name" value="ConA-like_dom_sf"/>
</dbReference>
<dbReference type="Pfam" id="PF13765">
    <property type="entry name" value="PRY"/>
    <property type="match status" value="1"/>
</dbReference>
<keyword evidence="3" id="KW-1185">Reference proteome</keyword>
<reference evidence="2" key="1">
    <citation type="submission" date="2025-08" db="UniProtKB">
        <authorList>
            <consortium name="Ensembl"/>
        </authorList>
    </citation>
    <scope>IDENTIFICATION</scope>
</reference>
<proteinExistence type="predicted"/>
<dbReference type="OMA" id="LWVGMDS"/>
<dbReference type="InterPro" id="IPR006574">
    <property type="entry name" value="PRY"/>
</dbReference>
<dbReference type="AlphaFoldDB" id="A0A8C3HMT4"/>
<dbReference type="Pfam" id="PF00622">
    <property type="entry name" value="SPRY"/>
    <property type="match status" value="1"/>
</dbReference>